<evidence type="ECO:0000259" key="5">
    <source>
        <dbReference type="PROSITE" id="PS50918"/>
    </source>
</evidence>
<organism evidence="6 7">
    <name type="scientific">Staurois parvus</name>
    <dbReference type="NCBI Taxonomy" id="386267"/>
    <lineage>
        <taxon>Eukaryota</taxon>
        <taxon>Metazoa</taxon>
        <taxon>Chordata</taxon>
        <taxon>Craniata</taxon>
        <taxon>Vertebrata</taxon>
        <taxon>Euteleostomi</taxon>
        <taxon>Amphibia</taxon>
        <taxon>Batrachia</taxon>
        <taxon>Anura</taxon>
        <taxon>Neobatrachia</taxon>
        <taxon>Ranoidea</taxon>
        <taxon>Ranidae</taxon>
        <taxon>Staurois</taxon>
    </lineage>
</organism>
<name>A0ABN9AH11_9NEOB</name>
<dbReference type="EMBL" id="CATNWA010000180">
    <property type="protein sequence ID" value="CAI9534125.1"/>
    <property type="molecule type" value="Genomic_DNA"/>
</dbReference>
<gene>
    <name evidence="6" type="ORF">SPARVUS_LOCUS536033</name>
</gene>
<dbReference type="SUPFAM" id="SSF117839">
    <property type="entry name" value="WWE domain"/>
    <property type="match status" value="1"/>
</dbReference>
<dbReference type="InterPro" id="IPR037197">
    <property type="entry name" value="WWE_dom_sf"/>
</dbReference>
<comment type="subcellular location">
    <subcellularLocation>
        <location evidence="1">Nucleus</location>
    </subcellularLocation>
</comment>
<dbReference type="PANTHER" id="PTHR45740">
    <property type="entry name" value="POLY [ADP-RIBOSE] POLYMERASE"/>
    <property type="match status" value="1"/>
</dbReference>
<dbReference type="Pfam" id="PF23466">
    <property type="entry name" value="WWE_4"/>
    <property type="match status" value="1"/>
</dbReference>
<dbReference type="Proteomes" id="UP001162483">
    <property type="component" value="Unassembled WGS sequence"/>
</dbReference>
<keyword evidence="2" id="KW-0539">Nucleus</keyword>
<dbReference type="InterPro" id="IPR004170">
    <property type="entry name" value="WWE_dom"/>
</dbReference>
<accession>A0ABN9AH11</accession>
<dbReference type="PROSITE" id="PS50918">
    <property type="entry name" value="WWE"/>
    <property type="match status" value="1"/>
</dbReference>
<feature type="compositionally biased region" description="Polar residues" evidence="4">
    <location>
        <begin position="105"/>
        <end position="123"/>
    </location>
</feature>
<evidence type="ECO:0000256" key="3">
    <source>
        <dbReference type="ARBA" id="ARBA00024347"/>
    </source>
</evidence>
<evidence type="ECO:0000313" key="7">
    <source>
        <dbReference type="Proteomes" id="UP001162483"/>
    </source>
</evidence>
<evidence type="ECO:0000256" key="4">
    <source>
        <dbReference type="SAM" id="MobiDB-lite"/>
    </source>
</evidence>
<evidence type="ECO:0000313" key="6">
    <source>
        <dbReference type="EMBL" id="CAI9534125.1"/>
    </source>
</evidence>
<dbReference type="Gene3D" id="3.30.720.50">
    <property type="match status" value="1"/>
</dbReference>
<sequence>MALRKALDSSMARLSIAPPTMPKTSLYTTTEMTSVTQPKPATSDHMGASSNLSSFNVLVEADTPSRKIQANVKPVIKTNTTGGAQYSQTHEDFDFFCQPLKANNSTATKPQPATTIPSVSPGKSSLEKKTPEICLTNIWKHCSLESKCPNMHYYLPYRWQVFNGRDWDDLPNMEDIEKAYSDPKIDRYRVLINFQTMISGTQAVRRLTTPSSVTQPPEYVLTTEWCWYWKNESSTWTEYGQPNTENMNATIQSSDLESIYLADPTGTIPFTAGDQTYIIDCQDMKQRNIYFTTEKEVRRRPKFLDFQNVKMLRGR</sequence>
<proteinExistence type="inferred from homology"/>
<dbReference type="Pfam" id="PF02825">
    <property type="entry name" value="WWE"/>
    <property type="match status" value="1"/>
</dbReference>
<feature type="region of interest" description="Disordered" evidence="4">
    <location>
        <begin position="105"/>
        <end position="124"/>
    </location>
</feature>
<feature type="domain" description="WWE" evidence="5">
    <location>
        <begin position="212"/>
        <end position="299"/>
    </location>
</feature>
<evidence type="ECO:0000256" key="1">
    <source>
        <dbReference type="ARBA" id="ARBA00004123"/>
    </source>
</evidence>
<protein>
    <recommendedName>
        <fullName evidence="5">WWE domain-containing protein</fullName>
    </recommendedName>
</protein>
<evidence type="ECO:0000256" key="2">
    <source>
        <dbReference type="ARBA" id="ARBA00023242"/>
    </source>
</evidence>
<dbReference type="InterPro" id="IPR051712">
    <property type="entry name" value="ARTD-AVP"/>
</dbReference>
<reference evidence="6" key="1">
    <citation type="submission" date="2023-05" db="EMBL/GenBank/DDBJ databases">
        <authorList>
            <person name="Stuckert A."/>
        </authorList>
    </citation>
    <scope>NUCLEOTIDE SEQUENCE</scope>
</reference>
<dbReference type="PANTHER" id="PTHR45740:SF20">
    <property type="entry name" value="POLY [ADP-RIBOSE] POLYMERASE"/>
    <property type="match status" value="1"/>
</dbReference>
<comment type="caution">
    <text evidence="6">The sequence shown here is derived from an EMBL/GenBank/DDBJ whole genome shotgun (WGS) entry which is preliminary data.</text>
</comment>
<comment type="similarity">
    <text evidence="3">Belongs to the ARTD/PARP family.</text>
</comment>
<keyword evidence="7" id="KW-1185">Reference proteome</keyword>